<dbReference type="Proteomes" id="UP000677228">
    <property type="component" value="Unassembled WGS sequence"/>
</dbReference>
<dbReference type="SUPFAM" id="SSF56219">
    <property type="entry name" value="DNase I-like"/>
    <property type="match status" value="1"/>
</dbReference>
<dbReference type="Proteomes" id="UP000663829">
    <property type="component" value="Unassembled WGS sequence"/>
</dbReference>
<dbReference type="Proteomes" id="UP000681722">
    <property type="component" value="Unassembled WGS sequence"/>
</dbReference>
<protein>
    <recommendedName>
        <fullName evidence="6">Nocturnin</fullName>
    </recommendedName>
</protein>
<dbReference type="AlphaFoldDB" id="A0A814MH97"/>
<evidence type="ECO:0000313" key="2">
    <source>
        <dbReference type="EMBL" id="CAF1491112.1"/>
    </source>
</evidence>
<sequence>MIIKGRLFTSATTHCTKKLLHFVKKMATKDGHDNLENIRQNLSTPSLSRQFYPAAAVNNHDSIITVLQWNILAQGLHGAEGNFIRITNPDVVNYEIRKWRILEQILIYQPDLCALEEVDIYDKFLKHELPKYK</sequence>
<dbReference type="EMBL" id="CAJNOK010033117">
    <property type="protein sequence ID" value="CAF1491112.1"/>
    <property type="molecule type" value="Genomic_DNA"/>
</dbReference>
<dbReference type="InterPro" id="IPR036691">
    <property type="entry name" value="Endo/exonu/phosph_ase_sf"/>
</dbReference>
<evidence type="ECO:0000313" key="4">
    <source>
        <dbReference type="EMBL" id="CAF4280343.1"/>
    </source>
</evidence>
<dbReference type="Proteomes" id="UP000682733">
    <property type="component" value="Unassembled WGS sequence"/>
</dbReference>
<reference evidence="1" key="1">
    <citation type="submission" date="2021-02" db="EMBL/GenBank/DDBJ databases">
        <authorList>
            <person name="Nowell W R."/>
        </authorList>
    </citation>
    <scope>NUCLEOTIDE SEQUENCE</scope>
</reference>
<name>A0A814MH97_9BILA</name>
<evidence type="ECO:0000313" key="5">
    <source>
        <dbReference type="Proteomes" id="UP000663829"/>
    </source>
</evidence>
<dbReference type="EMBL" id="CAJOBC010004900">
    <property type="protein sequence ID" value="CAF3844604.1"/>
    <property type="molecule type" value="Genomic_DNA"/>
</dbReference>
<proteinExistence type="predicted"/>
<comment type="caution">
    <text evidence="1">The sequence shown here is derived from an EMBL/GenBank/DDBJ whole genome shotgun (WGS) entry which is preliminary data.</text>
</comment>
<accession>A0A814MH97</accession>
<evidence type="ECO:0000313" key="3">
    <source>
        <dbReference type="EMBL" id="CAF3844604.1"/>
    </source>
</evidence>
<keyword evidence="5" id="KW-1185">Reference proteome</keyword>
<organism evidence="1 5">
    <name type="scientific">Didymodactylos carnosus</name>
    <dbReference type="NCBI Taxonomy" id="1234261"/>
    <lineage>
        <taxon>Eukaryota</taxon>
        <taxon>Metazoa</taxon>
        <taxon>Spiralia</taxon>
        <taxon>Gnathifera</taxon>
        <taxon>Rotifera</taxon>
        <taxon>Eurotatoria</taxon>
        <taxon>Bdelloidea</taxon>
        <taxon>Philodinida</taxon>
        <taxon>Philodinidae</taxon>
        <taxon>Didymodactylos</taxon>
    </lineage>
</organism>
<dbReference type="EMBL" id="CAJOBA010055078">
    <property type="protein sequence ID" value="CAF4280343.1"/>
    <property type="molecule type" value="Genomic_DNA"/>
</dbReference>
<evidence type="ECO:0000313" key="1">
    <source>
        <dbReference type="EMBL" id="CAF1078379.1"/>
    </source>
</evidence>
<dbReference type="OrthoDB" id="276515at2759"/>
<gene>
    <name evidence="1" type="ORF">GPM918_LOCUS17643</name>
    <name evidence="2" type="ORF">OVA965_LOCUS36502</name>
    <name evidence="3" type="ORF">SRO942_LOCUS17640</name>
    <name evidence="4" type="ORF">TMI583_LOCUS37515</name>
</gene>
<dbReference type="Gene3D" id="3.60.10.10">
    <property type="entry name" value="Endonuclease/exonuclease/phosphatase"/>
    <property type="match status" value="1"/>
</dbReference>
<dbReference type="EMBL" id="CAJNOQ010004900">
    <property type="protein sequence ID" value="CAF1078379.1"/>
    <property type="molecule type" value="Genomic_DNA"/>
</dbReference>
<evidence type="ECO:0008006" key="6">
    <source>
        <dbReference type="Google" id="ProtNLM"/>
    </source>
</evidence>